<proteinExistence type="inferred from homology"/>
<accession>A0A8J7TMZ5</accession>
<comment type="caution">
    <text evidence="10">The sequence shown here is derived from an EMBL/GenBank/DDBJ whole genome shotgun (WGS) entry which is preliminary data.</text>
</comment>
<comment type="similarity">
    <text evidence="2">Belongs to the disproportionating enzyme family.</text>
</comment>
<evidence type="ECO:0000256" key="9">
    <source>
        <dbReference type="ARBA" id="ARBA00031501"/>
    </source>
</evidence>
<evidence type="ECO:0000313" key="10">
    <source>
        <dbReference type="EMBL" id="MBN8662274.1"/>
    </source>
</evidence>
<name>A0A8J7TMZ5_9BACT</name>
<keyword evidence="5" id="KW-0328">Glycosyltransferase</keyword>
<dbReference type="PANTHER" id="PTHR32438">
    <property type="entry name" value="4-ALPHA-GLUCANOTRANSFERASE DPE1, CHLOROPLASTIC/AMYLOPLASTIC"/>
    <property type="match status" value="1"/>
</dbReference>
<evidence type="ECO:0000256" key="2">
    <source>
        <dbReference type="ARBA" id="ARBA00005684"/>
    </source>
</evidence>
<dbReference type="Proteomes" id="UP000664277">
    <property type="component" value="Unassembled WGS sequence"/>
</dbReference>
<dbReference type="PANTHER" id="PTHR32438:SF5">
    <property type="entry name" value="4-ALPHA-GLUCANOTRANSFERASE DPE1, CHLOROPLASTIC_AMYLOPLASTIC"/>
    <property type="match status" value="1"/>
</dbReference>
<keyword evidence="6" id="KW-0808">Transferase</keyword>
<organism evidence="10 11">
    <name type="scientific">Candidatus Obscuribacter phosphatis</name>
    <dbReference type="NCBI Taxonomy" id="1906157"/>
    <lineage>
        <taxon>Bacteria</taxon>
        <taxon>Bacillati</taxon>
        <taxon>Candidatus Melainabacteria</taxon>
        <taxon>Candidatus Obscuribacterales</taxon>
        <taxon>Candidatus Obscuribacteraceae</taxon>
        <taxon>Candidatus Obscuribacter</taxon>
    </lineage>
</organism>
<dbReference type="InterPro" id="IPR003385">
    <property type="entry name" value="Glyco_hydro_77"/>
</dbReference>
<dbReference type="AlphaFoldDB" id="A0A8J7TMZ5"/>
<gene>
    <name evidence="10" type="ORF">J0M35_18030</name>
</gene>
<dbReference type="InterPro" id="IPR017853">
    <property type="entry name" value="GH"/>
</dbReference>
<evidence type="ECO:0000256" key="4">
    <source>
        <dbReference type="ARBA" id="ARBA00020295"/>
    </source>
</evidence>
<dbReference type="SUPFAM" id="SSF51445">
    <property type="entry name" value="(Trans)glycosidases"/>
    <property type="match status" value="1"/>
</dbReference>
<sequence length="573" mass="65512">MSKNTKFRVQQINLDKKLAGLLIPVFAMRSDEKDFGIGDTTCVMQALDFLASLNMSVLQLLPINETGADNSPYNALSANALDPVYLTMTPEMVPGLSPAMLHELAPDSVLEPLRQGAVNYEPVKKLKLALLRAAYQAYKEKPLEPEELASFKKERAWLEGYSLFRAFMDENGGSAVWTEWRSEHRSAEKCRALAEAPAISERRLFYEWVQWVAYRQWRQVRAYADKLKVELMGDIPFGVSRYSADVFCQPQFFDLESSGGAPPETFFQGDKFTEVWGQNWGIPLYDWQTLKKNDYSFWRQRVRSTAEIFHYFRIDHVLGFFRVYAFPWIPERNGEFVDLTLAQAKLKSGGRLPGFSPRSDEEPEDAAANCQDGTVLLSMILDAAGDTKVVAEDLGMVPDYVRPRLQEMGIPGFIIPIFERDEDDPERNFRKPETYEPLSLATLGTHDHQPLKTYYEELSKWWHGPDGHEGWLEVSRLMRFLGLKPEEAPEHFDSALQKRIFKVLFSSPSWLTVLMISDLFASAKRFNEPGLAEDSNWSQRLSKPFAAYRQDEKGEILSYVAELVVSSGRGRRT</sequence>
<dbReference type="Pfam" id="PF02446">
    <property type="entry name" value="Glyco_hydro_77"/>
    <property type="match status" value="1"/>
</dbReference>
<keyword evidence="7" id="KW-0119">Carbohydrate metabolism</keyword>
<reference evidence="10" key="1">
    <citation type="submission" date="2021-02" db="EMBL/GenBank/DDBJ databases">
        <title>Genome-Resolved Metagenomics of a Microbial Community Performing Photosynthetic Biological Nutrient Removal.</title>
        <authorList>
            <person name="Mcdaniel E.A."/>
        </authorList>
    </citation>
    <scope>NUCLEOTIDE SEQUENCE</scope>
    <source>
        <strain evidence="10">UWPOB_OBS1</strain>
    </source>
</reference>
<evidence type="ECO:0000256" key="6">
    <source>
        <dbReference type="ARBA" id="ARBA00022679"/>
    </source>
</evidence>
<dbReference type="Gene3D" id="3.20.20.80">
    <property type="entry name" value="Glycosidases"/>
    <property type="match status" value="1"/>
</dbReference>
<evidence type="ECO:0000256" key="7">
    <source>
        <dbReference type="ARBA" id="ARBA00023277"/>
    </source>
</evidence>
<evidence type="ECO:0000256" key="8">
    <source>
        <dbReference type="ARBA" id="ARBA00031423"/>
    </source>
</evidence>
<evidence type="ECO:0000256" key="3">
    <source>
        <dbReference type="ARBA" id="ARBA00012560"/>
    </source>
</evidence>
<dbReference type="EMBL" id="JAFLCK010000034">
    <property type="protein sequence ID" value="MBN8662274.1"/>
    <property type="molecule type" value="Genomic_DNA"/>
</dbReference>
<dbReference type="EC" id="2.4.1.25" evidence="3"/>
<evidence type="ECO:0000256" key="1">
    <source>
        <dbReference type="ARBA" id="ARBA00000439"/>
    </source>
</evidence>
<evidence type="ECO:0000313" key="11">
    <source>
        <dbReference type="Proteomes" id="UP000664277"/>
    </source>
</evidence>
<dbReference type="GO" id="GO:0004134">
    <property type="term" value="F:4-alpha-glucanotransferase activity"/>
    <property type="evidence" value="ECO:0007669"/>
    <property type="project" value="UniProtKB-EC"/>
</dbReference>
<dbReference type="GO" id="GO:0005975">
    <property type="term" value="P:carbohydrate metabolic process"/>
    <property type="evidence" value="ECO:0007669"/>
    <property type="project" value="InterPro"/>
</dbReference>
<protein>
    <recommendedName>
        <fullName evidence="4">4-alpha-glucanotransferase</fullName>
        <ecNumber evidence="3">2.4.1.25</ecNumber>
    </recommendedName>
    <alternativeName>
        <fullName evidence="8">Amylomaltase</fullName>
    </alternativeName>
    <alternativeName>
        <fullName evidence="9">Disproportionating enzyme</fullName>
    </alternativeName>
</protein>
<comment type="catalytic activity">
    <reaction evidence="1">
        <text>Transfers a segment of a (1-&gt;4)-alpha-D-glucan to a new position in an acceptor, which may be glucose or a (1-&gt;4)-alpha-D-glucan.</text>
        <dbReference type="EC" id="2.4.1.25"/>
    </reaction>
</comment>
<evidence type="ECO:0000256" key="5">
    <source>
        <dbReference type="ARBA" id="ARBA00022676"/>
    </source>
</evidence>